<evidence type="ECO:0008006" key="5">
    <source>
        <dbReference type="Google" id="ProtNLM"/>
    </source>
</evidence>
<keyword evidence="2" id="KW-0732">Signal</keyword>
<feature type="signal peptide" evidence="2">
    <location>
        <begin position="1"/>
        <end position="16"/>
    </location>
</feature>
<dbReference type="Proteomes" id="UP000187209">
    <property type="component" value="Unassembled WGS sequence"/>
</dbReference>
<feature type="transmembrane region" description="Helical" evidence="1">
    <location>
        <begin position="1441"/>
        <end position="1461"/>
    </location>
</feature>
<dbReference type="OrthoDB" id="409374at2759"/>
<dbReference type="EMBL" id="MPUH01000975">
    <property type="protein sequence ID" value="OMJ71594.1"/>
    <property type="molecule type" value="Genomic_DNA"/>
</dbReference>
<evidence type="ECO:0000313" key="3">
    <source>
        <dbReference type="EMBL" id="OMJ71594.1"/>
    </source>
</evidence>
<name>A0A1R2B483_9CILI</name>
<feature type="chain" id="PRO_5010199852" description="PKD/REJ-like domain-containing protein" evidence="2">
    <location>
        <begin position="17"/>
        <end position="1556"/>
    </location>
</feature>
<organism evidence="3 4">
    <name type="scientific">Stentor coeruleus</name>
    <dbReference type="NCBI Taxonomy" id="5963"/>
    <lineage>
        <taxon>Eukaryota</taxon>
        <taxon>Sar</taxon>
        <taxon>Alveolata</taxon>
        <taxon>Ciliophora</taxon>
        <taxon>Postciliodesmatophora</taxon>
        <taxon>Heterotrichea</taxon>
        <taxon>Heterotrichida</taxon>
        <taxon>Stentoridae</taxon>
        <taxon>Stentor</taxon>
    </lineage>
</organism>
<accession>A0A1R2B483</accession>
<evidence type="ECO:0000256" key="1">
    <source>
        <dbReference type="SAM" id="Phobius"/>
    </source>
</evidence>
<proteinExistence type="predicted"/>
<gene>
    <name evidence="3" type="ORF">SteCoe_30141</name>
</gene>
<keyword evidence="1" id="KW-0472">Membrane</keyword>
<feature type="transmembrane region" description="Helical" evidence="1">
    <location>
        <begin position="1473"/>
        <end position="1493"/>
    </location>
</feature>
<feature type="transmembrane region" description="Helical" evidence="1">
    <location>
        <begin position="1344"/>
        <end position="1366"/>
    </location>
</feature>
<feature type="transmembrane region" description="Helical" evidence="1">
    <location>
        <begin position="1505"/>
        <end position="1526"/>
    </location>
</feature>
<keyword evidence="1" id="KW-0812">Transmembrane</keyword>
<comment type="caution">
    <text evidence="3">The sequence shown here is derived from an EMBL/GenBank/DDBJ whole genome shotgun (WGS) entry which is preliminary data.</text>
</comment>
<evidence type="ECO:0000313" key="4">
    <source>
        <dbReference type="Proteomes" id="UP000187209"/>
    </source>
</evidence>
<evidence type="ECO:0000256" key="2">
    <source>
        <dbReference type="SAM" id="SignalP"/>
    </source>
</evidence>
<keyword evidence="4" id="KW-1185">Reference proteome</keyword>
<keyword evidence="1" id="KW-1133">Transmembrane helix</keyword>
<protein>
    <recommendedName>
        <fullName evidence="5">PKD/REJ-like domain-containing protein</fullName>
    </recommendedName>
</protein>
<sequence>MVSMLLFLLALGQSKYLSFNSFSSTSNSVSFQVSLHNSDASLVIESDVLILAYLIPTGSFIDSDYQVLTTSGIASGTLYPTIGAYNLVLCSLDYENLISEAFTITSSISQLTLTLSLSLNQVVIGQVLIVTYEILDNGITLMEDKDFFISGILDEKIDIVETETLGFGTGKITISFLESGVKIIMGISGTLVCANEVQVLETSSKIFQVLETSSKILNIFFSDPYPSTPAEYFSFIVFVYTDESLSVLVTEDFVIYVTIDNNGILAGTTVGVTAKGLKVFSDLSVKSSGTYTLTISGTGNTIVSKTLESFSVIAIENIEVSINSDFLYINTAYTVYIYLYDIGGNAYTYESQVTFTSVNLLISGNTNFVTSNSIIDSSITCLETGLLEIVITSNQKSSQLQDPKFYKYCVNELCLDFNINTGICNECSDLAEMYNEECICKENAIKVEGKCICSNGFIKDISSCKKCYNRFYNNEVTSYYNEDYKSISVVFSEAVSIETISYSCKSLFSLPSILQLYFTSCLWIDSTILHLNFSTFLKGQGFIITLSSEIIPFNTHCIIPENSFQTEIKMIFPYPIPEIDLVAPKTFSLPCAYENIRIYNQKHTSDYAYIWKFNSSYSLGPSVAVSSSEYFILVESLSLGKLNITAEVQFLLYETSATQSVIIDITDNKELPIEFNIENMKVFKKSEFIFLKVEILSLCGSQDDFFCVWDFSHNFYSAFGESYFMSLRSDIFYVNPGILPEDEVYGFYVNCSNDEYWGYKEINIKIELSPLEIKLDSASGIVSQHENVVISASVKDPDNPNPVIDFIWTCKILDSACYDIDNEILNYNKTSSELFIPKGALQDKTTYTFKVTASVNTKNAYEIIMLTVDSKAYGMATITKVDYDYKSKGHLILFGKTSGVPQAQYQWNIYPEIEILQTIKPYIRIPYNLLSPATNYKIYFTMISNNSIDISSYVEISTPIAPVCKTFDLLYFNIKLWVFSANDCYSESFGIINDIYKTIWLTPLQIRNTALVYIPSNIKEITMRACSNNMCTVYTKIIDNGQNRNLGILNDIQTELKIISNIPSGIIYYGELVEKQEQWDKLFEKMEYYFLSEPFSEGLFELFLSCLQAIMIKKEFLTESNIESIIETVKQAVLVNDKVITTDEMNILIKIIDEFIDITSVDLLSQLVHVINKYWIKDNFPESTPFVYSNNISIISSRLNSVSLKSFTSPIESIRISIPSNTDIDDNIIYDLLFVKYPQQNTTFELIFSESGSYFNNNLLIYSPKSINIISTNISITLPGSFDSKSLYSCSYWATKEIWIEEFCSVYDIEENNITVLIYNQSLYQVYKNLSETSESENSCDLGYSPIIVGSLLIFFLLFFLIAASGQVTEKKTDKKLVFLSSYPLVSIFLRNEKGKEFKMVLQLFCPHLLLLCVIGIIEMIMIDDEKLNDNQYGNFKVGNVVPGIIAFIITQSVIIPIYYINIIRENSTCINFIIQSLMGLIIITGFVGSAIMNSKFCNGFSLFWTINYLIFAICHFIIELAYAMVAKYLIGQRKTIEKSAKVQDYSLEIASLNIK</sequence>
<feature type="transmembrane region" description="Helical" evidence="1">
    <location>
        <begin position="1401"/>
        <end position="1421"/>
    </location>
</feature>
<reference evidence="3 4" key="1">
    <citation type="submission" date="2016-11" db="EMBL/GenBank/DDBJ databases">
        <title>The macronuclear genome of Stentor coeruleus: a giant cell with tiny introns.</title>
        <authorList>
            <person name="Slabodnick M."/>
            <person name="Ruby J.G."/>
            <person name="Reiff S.B."/>
            <person name="Swart E.C."/>
            <person name="Gosai S."/>
            <person name="Prabakaran S."/>
            <person name="Witkowska E."/>
            <person name="Larue G.E."/>
            <person name="Fisher S."/>
            <person name="Freeman R.M."/>
            <person name="Gunawardena J."/>
            <person name="Chu W."/>
            <person name="Stover N.A."/>
            <person name="Gregory B.D."/>
            <person name="Nowacki M."/>
            <person name="Derisi J."/>
            <person name="Roy S.W."/>
            <person name="Marshall W.F."/>
            <person name="Sood P."/>
        </authorList>
    </citation>
    <scope>NUCLEOTIDE SEQUENCE [LARGE SCALE GENOMIC DNA]</scope>
    <source>
        <strain evidence="3">WM001</strain>
    </source>
</reference>